<comment type="caution">
    <text evidence="8">The sequence shown here is derived from an EMBL/GenBank/DDBJ whole genome shotgun (WGS) entry which is preliminary data.</text>
</comment>
<evidence type="ECO:0000256" key="6">
    <source>
        <dbReference type="ARBA" id="ARBA00023136"/>
    </source>
</evidence>
<feature type="transmembrane region" description="Helical" evidence="7">
    <location>
        <begin position="350"/>
        <end position="369"/>
    </location>
</feature>
<sequence>MSEAKPLGGRIFTLTFSICLIISGIALYFTAKRFIFGIGSVANLNDGYPWGIWIAYDVVVGTAFACGGYVMALLVYVLNKGEYHPLVRPALLASMFGYTLAGVSVFLDIGRYFHAYNLYLPWQMNFHSVMFEVAMCIGTYILVLWLEFAPAFTEKWKLEKYRKFLDKIIFALIGLGVLLPTMHQSSLGTMMLMAGFKLDPLWHTGTLPLLFLLTAIIMGFAMVVFEATIASRVYSLGDETSMLAKVSRIMSWVLGFYLVVRLQNVFVRGEMGNAFAGNFLGNMFLIENLLLIIGFVILTFFRKGLTPRLLFVAAVAILVGGSLFRFNTYIIGYDPGNGWNYFPSVGEQMITYGLIAIEIAAYTLFVKYFPVFSAHEPAISTK</sequence>
<comment type="similarity">
    <text evidence="2">Belongs to the NrfD family.</text>
</comment>
<dbReference type="PANTHER" id="PTHR30074">
    <property type="entry name" value="FORMATE DEHYDROGENASE, NITRATE-INDUCIBLE, CYTOCHROME B556 FDN SUBUNIT"/>
    <property type="match status" value="1"/>
</dbReference>
<keyword evidence="9" id="KW-1185">Reference proteome</keyword>
<evidence type="ECO:0000313" key="9">
    <source>
        <dbReference type="Proteomes" id="UP000717534"/>
    </source>
</evidence>
<evidence type="ECO:0000256" key="5">
    <source>
        <dbReference type="ARBA" id="ARBA00022989"/>
    </source>
</evidence>
<keyword evidence="4 7" id="KW-0812">Transmembrane</keyword>
<keyword evidence="5 7" id="KW-1133">Transmembrane helix</keyword>
<dbReference type="EMBL" id="JAFITO010000003">
    <property type="protein sequence ID" value="MBN4068042.1"/>
    <property type="molecule type" value="Genomic_DNA"/>
</dbReference>
<keyword evidence="3" id="KW-1003">Cell membrane</keyword>
<proteinExistence type="inferred from homology"/>
<keyword evidence="6 7" id="KW-0472">Membrane</keyword>
<evidence type="ECO:0000256" key="7">
    <source>
        <dbReference type="SAM" id="Phobius"/>
    </source>
</evidence>
<feature type="transmembrane region" description="Helical" evidence="7">
    <location>
        <begin position="164"/>
        <end position="182"/>
    </location>
</feature>
<evidence type="ECO:0000313" key="8">
    <source>
        <dbReference type="EMBL" id="MBN4068042.1"/>
    </source>
</evidence>
<protein>
    <submittedName>
        <fullName evidence="8">Ni/Fe-hydrogenase cytochrome b subunit</fullName>
    </submittedName>
</protein>
<comment type="subcellular location">
    <subcellularLocation>
        <location evidence="1">Cell membrane</location>
        <topology evidence="1">Multi-pass membrane protein</topology>
    </subcellularLocation>
</comment>
<feature type="transmembrane region" description="Helical" evidence="7">
    <location>
        <begin position="90"/>
        <end position="109"/>
    </location>
</feature>
<evidence type="ECO:0000256" key="4">
    <source>
        <dbReference type="ARBA" id="ARBA00022692"/>
    </source>
</evidence>
<dbReference type="Proteomes" id="UP000717534">
    <property type="component" value="Unassembled WGS sequence"/>
</dbReference>
<dbReference type="InterPro" id="IPR005614">
    <property type="entry name" value="NrfD-like"/>
</dbReference>
<feature type="transmembrane region" description="Helical" evidence="7">
    <location>
        <begin position="129"/>
        <end position="152"/>
    </location>
</feature>
<feature type="transmembrane region" description="Helical" evidence="7">
    <location>
        <begin position="12"/>
        <end position="30"/>
    </location>
</feature>
<evidence type="ECO:0000256" key="2">
    <source>
        <dbReference type="ARBA" id="ARBA00008929"/>
    </source>
</evidence>
<feature type="transmembrane region" description="Helical" evidence="7">
    <location>
        <begin position="279"/>
        <end position="301"/>
    </location>
</feature>
<evidence type="ECO:0000256" key="1">
    <source>
        <dbReference type="ARBA" id="ARBA00004651"/>
    </source>
</evidence>
<dbReference type="PANTHER" id="PTHR30074:SF4">
    <property type="entry name" value="NI_FE-HYDROGENASE 2 B-TYPE CYTOCHROME SUBUNIT-RELATED"/>
    <property type="match status" value="1"/>
</dbReference>
<dbReference type="NCBIfam" id="NF008133">
    <property type="entry name" value="PRK10881.1"/>
    <property type="match status" value="1"/>
</dbReference>
<feature type="transmembrane region" description="Helical" evidence="7">
    <location>
        <begin position="50"/>
        <end position="78"/>
    </location>
</feature>
<accession>A0ABS3AVZ5</accession>
<name>A0ABS3AVZ5_9BACT</name>
<dbReference type="InterPro" id="IPR051817">
    <property type="entry name" value="FDH_cytochrome_b556_subunit"/>
</dbReference>
<feature type="transmembrane region" description="Helical" evidence="7">
    <location>
        <begin position="308"/>
        <end position="330"/>
    </location>
</feature>
<feature type="transmembrane region" description="Helical" evidence="7">
    <location>
        <begin position="202"/>
        <end position="225"/>
    </location>
</feature>
<dbReference type="Gene3D" id="1.20.1630.10">
    <property type="entry name" value="Formate dehydrogenase/DMSO reductase domain"/>
    <property type="match status" value="1"/>
</dbReference>
<dbReference type="Pfam" id="PF03916">
    <property type="entry name" value="NrfD"/>
    <property type="match status" value="1"/>
</dbReference>
<organism evidence="8 9">
    <name type="scientific">Desulfotalea psychrophila</name>
    <dbReference type="NCBI Taxonomy" id="84980"/>
    <lineage>
        <taxon>Bacteria</taxon>
        <taxon>Pseudomonadati</taxon>
        <taxon>Thermodesulfobacteriota</taxon>
        <taxon>Desulfobulbia</taxon>
        <taxon>Desulfobulbales</taxon>
        <taxon>Desulfocapsaceae</taxon>
        <taxon>Desulfotalea</taxon>
    </lineage>
</organism>
<feature type="transmembrane region" description="Helical" evidence="7">
    <location>
        <begin position="246"/>
        <end position="267"/>
    </location>
</feature>
<gene>
    <name evidence="8" type="primary">hybB</name>
    <name evidence="8" type="ORF">JYU06_00755</name>
</gene>
<reference evidence="8 9" key="1">
    <citation type="submission" date="2021-02" db="EMBL/GenBank/DDBJ databases">
        <title>Activity-based single-cell genomes from oceanic crustal fluid captures similar information to metagenomic and metatranscriptomic surveys with orders of magnitude less sampling.</title>
        <authorList>
            <person name="D'Angelo T.S."/>
            <person name="Orcutt B.N."/>
        </authorList>
    </citation>
    <scope>NUCLEOTIDE SEQUENCE [LARGE SCALE GENOMIC DNA]</scope>
    <source>
        <strain evidence="8">AH-315-G02</strain>
    </source>
</reference>
<evidence type="ECO:0000256" key="3">
    <source>
        <dbReference type="ARBA" id="ARBA00022475"/>
    </source>
</evidence>